<evidence type="ECO:0000256" key="2">
    <source>
        <dbReference type="ARBA" id="ARBA00023125"/>
    </source>
</evidence>
<accession>A0ABZ2BAI5</accession>
<evidence type="ECO:0000256" key="3">
    <source>
        <dbReference type="ARBA" id="ARBA00023163"/>
    </source>
</evidence>
<feature type="DNA-binding region" description="H-T-H motif" evidence="4">
    <location>
        <begin position="27"/>
        <end position="46"/>
    </location>
</feature>
<dbReference type="InterPro" id="IPR036271">
    <property type="entry name" value="Tet_transcr_reg_TetR-rel_C_sf"/>
</dbReference>
<evidence type="ECO:0000256" key="4">
    <source>
        <dbReference type="PROSITE-ProRule" id="PRU00335"/>
    </source>
</evidence>
<keyword evidence="1" id="KW-0805">Transcription regulation</keyword>
<dbReference type="Gene3D" id="1.10.357.10">
    <property type="entry name" value="Tetracycline Repressor, domain 2"/>
    <property type="match status" value="1"/>
</dbReference>
<dbReference type="PRINTS" id="PR00455">
    <property type="entry name" value="HTHTETR"/>
</dbReference>
<dbReference type="PROSITE" id="PS50977">
    <property type="entry name" value="HTH_TETR_2"/>
    <property type="match status" value="1"/>
</dbReference>
<evidence type="ECO:0000313" key="6">
    <source>
        <dbReference type="EMBL" id="WVT03743.1"/>
    </source>
</evidence>
<dbReference type="Pfam" id="PF00440">
    <property type="entry name" value="TetR_N"/>
    <property type="match status" value="1"/>
</dbReference>
<reference evidence="6" key="1">
    <citation type="submission" date="2023-08" db="EMBL/GenBank/DDBJ databases">
        <title>Complete genome sequence of Sinorhizobium chiapanecum ITTG S70 isolated from Acaciella angustissima nodules in Chiapas-Mexico.</title>
        <authorList>
            <person name="Rincon-Rosales R."/>
            <person name="Rogel M.A."/>
            <person name="Rincon-Medina C.I."/>
            <person name="Guerrero G."/>
            <person name="Manzano-Gomez L.A."/>
            <person name="Lopez-Lopez A."/>
            <person name="Rincon Molina F.A."/>
            <person name="Martinez-Romero E."/>
        </authorList>
    </citation>
    <scope>NUCLEOTIDE SEQUENCE</scope>
    <source>
        <strain evidence="6">ITTG S70</strain>
    </source>
</reference>
<evidence type="ECO:0000256" key="1">
    <source>
        <dbReference type="ARBA" id="ARBA00023015"/>
    </source>
</evidence>
<protein>
    <submittedName>
        <fullName evidence="6">TetR/AcrR family transcriptional regulator</fullName>
    </submittedName>
</protein>
<dbReference type="SUPFAM" id="SSF46689">
    <property type="entry name" value="Homeodomain-like"/>
    <property type="match status" value="1"/>
</dbReference>
<keyword evidence="3" id="KW-0804">Transcription</keyword>
<dbReference type="InterPro" id="IPR009057">
    <property type="entry name" value="Homeodomain-like_sf"/>
</dbReference>
<name>A0ABZ2BAI5_9HYPH</name>
<organism evidence="6 7">
    <name type="scientific">Sinorhizobium chiapasense</name>
    <dbReference type="NCBI Taxonomy" id="501572"/>
    <lineage>
        <taxon>Bacteria</taxon>
        <taxon>Pseudomonadati</taxon>
        <taxon>Pseudomonadota</taxon>
        <taxon>Alphaproteobacteria</taxon>
        <taxon>Hyphomicrobiales</taxon>
        <taxon>Rhizobiaceae</taxon>
        <taxon>Sinorhizobium/Ensifer group</taxon>
        <taxon>Sinorhizobium</taxon>
    </lineage>
</organism>
<dbReference type="EMBL" id="CP133148">
    <property type="protein sequence ID" value="WVT03743.1"/>
    <property type="molecule type" value="Genomic_DNA"/>
</dbReference>
<dbReference type="PANTHER" id="PTHR47506:SF1">
    <property type="entry name" value="HTH-TYPE TRANSCRIPTIONAL REGULATOR YJDC"/>
    <property type="match status" value="1"/>
</dbReference>
<dbReference type="RefSeq" id="WP_331372948.1">
    <property type="nucleotide sequence ID" value="NZ_CP133148.1"/>
</dbReference>
<feature type="domain" description="HTH tetR-type" evidence="5">
    <location>
        <begin position="4"/>
        <end position="64"/>
    </location>
</feature>
<proteinExistence type="predicted"/>
<sequence>MAGANTRQQIVEAADRLFYERGFEATSFADIAGIVGASRGNFYYHFRTKDEILGAVIAYRLSKTKEMLDGWESSAETPAKRILSFIELLLINQTKIMAHGCPVGTLCNELAKLDHVAKDDAAKLFNLFRDWLSGQFAALGRGTDADTLAMHILMRSQGVATLATAFRDEAFVRREVDEMRAWLAAQRPRLSETPAPVSDYDS</sequence>
<dbReference type="PANTHER" id="PTHR47506">
    <property type="entry name" value="TRANSCRIPTIONAL REGULATORY PROTEIN"/>
    <property type="match status" value="1"/>
</dbReference>
<keyword evidence="7" id="KW-1185">Reference proteome</keyword>
<keyword evidence="2 4" id="KW-0238">DNA-binding</keyword>
<dbReference type="Proteomes" id="UP001432360">
    <property type="component" value="Chromosome"/>
</dbReference>
<dbReference type="SUPFAM" id="SSF48498">
    <property type="entry name" value="Tetracyclin repressor-like, C-terminal domain"/>
    <property type="match status" value="1"/>
</dbReference>
<evidence type="ECO:0000313" key="7">
    <source>
        <dbReference type="Proteomes" id="UP001432360"/>
    </source>
</evidence>
<dbReference type="InterPro" id="IPR001647">
    <property type="entry name" value="HTH_TetR"/>
</dbReference>
<evidence type="ECO:0000259" key="5">
    <source>
        <dbReference type="PROSITE" id="PS50977"/>
    </source>
</evidence>
<gene>
    <name evidence="6" type="ORF">RB548_20095</name>
</gene>